<evidence type="ECO:0000313" key="4">
    <source>
        <dbReference type="Proteomes" id="UP000275846"/>
    </source>
</evidence>
<evidence type="ECO:0000313" key="3">
    <source>
        <dbReference type="EMBL" id="VDL85755.1"/>
    </source>
</evidence>
<proteinExistence type="inferred from homology"/>
<dbReference type="Proteomes" id="UP000275846">
    <property type="component" value="Unassembled WGS sequence"/>
</dbReference>
<dbReference type="SUPFAM" id="SSF49998">
    <property type="entry name" value="Amine oxidase catalytic domain"/>
    <property type="match status" value="1"/>
</dbReference>
<dbReference type="GO" id="GO:0005886">
    <property type="term" value="C:plasma membrane"/>
    <property type="evidence" value="ECO:0007669"/>
    <property type="project" value="TreeGrafter"/>
</dbReference>
<dbReference type="Pfam" id="PF01179">
    <property type="entry name" value="Cu_amine_oxid"/>
    <property type="match status" value="1"/>
</dbReference>
<keyword evidence="1" id="KW-0560">Oxidoreductase</keyword>
<protein>
    <recommendedName>
        <fullName evidence="1">Amine oxidase</fullName>
        <ecNumber evidence="1">1.4.3.-</ecNumber>
    </recommendedName>
</protein>
<gene>
    <name evidence="3" type="ORF">SSLN_LOCUS531</name>
</gene>
<dbReference type="GO" id="GO:0048038">
    <property type="term" value="F:quinone binding"/>
    <property type="evidence" value="ECO:0007669"/>
    <property type="project" value="InterPro"/>
</dbReference>
<reference evidence="5" key="1">
    <citation type="submission" date="2016-06" db="UniProtKB">
        <authorList>
            <consortium name="WormBaseParasite"/>
        </authorList>
    </citation>
    <scope>IDENTIFICATION</scope>
</reference>
<evidence type="ECO:0000259" key="2">
    <source>
        <dbReference type="Pfam" id="PF01179"/>
    </source>
</evidence>
<comment type="PTM">
    <text evidence="1">Topaquinone (TPQ) is generated by copper-dependent autoxidation of a specific tyrosyl residue.</text>
</comment>
<dbReference type="Gene3D" id="3.10.450.40">
    <property type="match status" value="1"/>
</dbReference>
<dbReference type="PANTHER" id="PTHR10638:SF20">
    <property type="entry name" value="AMINE OXIDASE"/>
    <property type="match status" value="1"/>
</dbReference>
<evidence type="ECO:0000313" key="5">
    <source>
        <dbReference type="WBParaSite" id="SSLN_0000055601-mRNA-1"/>
    </source>
</evidence>
<dbReference type="STRING" id="70667.A0A183S8I3"/>
<dbReference type="PANTHER" id="PTHR10638">
    <property type="entry name" value="COPPER AMINE OXIDASE"/>
    <property type="match status" value="1"/>
</dbReference>
<name>A0A183S8I3_SCHSO</name>
<dbReference type="InterPro" id="IPR036691">
    <property type="entry name" value="Endo/exonu/phosph_ase_sf"/>
</dbReference>
<comment type="cofactor">
    <cofactor evidence="1">
        <name>Cu cation</name>
        <dbReference type="ChEBI" id="CHEBI:23378"/>
    </cofactor>
    <text evidence="1">Contains 1 topaquinone per subunit.</text>
</comment>
<dbReference type="Gene3D" id="2.70.98.20">
    <property type="entry name" value="Copper amine oxidase, catalytic domain"/>
    <property type="match status" value="1"/>
</dbReference>
<dbReference type="AlphaFoldDB" id="A0A183S8I3"/>
<accession>A0A183S8I3</accession>
<dbReference type="InterPro" id="IPR036460">
    <property type="entry name" value="Cu_amine_oxidase_C_sf"/>
</dbReference>
<keyword evidence="1" id="KW-0479">Metal-binding</keyword>
<reference evidence="3 4" key="2">
    <citation type="submission" date="2018-11" db="EMBL/GenBank/DDBJ databases">
        <authorList>
            <consortium name="Pathogen Informatics"/>
        </authorList>
    </citation>
    <scope>NUCLEOTIDE SEQUENCE [LARGE SCALE GENOMIC DNA]</scope>
    <source>
        <strain evidence="3 4">NST_G2</strain>
    </source>
</reference>
<dbReference type="GO" id="GO:0009308">
    <property type="term" value="P:amine metabolic process"/>
    <property type="evidence" value="ECO:0007669"/>
    <property type="project" value="UniProtKB-UniRule"/>
</dbReference>
<feature type="domain" description="Copper amine oxidase catalytic" evidence="2">
    <location>
        <begin position="363"/>
        <end position="708"/>
    </location>
</feature>
<dbReference type="WBParaSite" id="SSLN_0000055601-mRNA-1">
    <property type="protein sequence ID" value="SSLN_0000055601-mRNA-1"/>
    <property type="gene ID" value="SSLN_0000055601"/>
</dbReference>
<dbReference type="GO" id="GO:0005507">
    <property type="term" value="F:copper ion binding"/>
    <property type="evidence" value="ECO:0007669"/>
    <property type="project" value="InterPro"/>
</dbReference>
<dbReference type="InterPro" id="IPR015798">
    <property type="entry name" value="Cu_amine_oxidase_C"/>
</dbReference>
<dbReference type="EC" id="1.4.3.-" evidence="1"/>
<dbReference type="OrthoDB" id="5379943at2759"/>
<dbReference type="GO" id="GO:0008131">
    <property type="term" value="F:primary methylamine oxidase activity"/>
    <property type="evidence" value="ECO:0007669"/>
    <property type="project" value="InterPro"/>
</dbReference>
<sequence length="780" mass="87739">MPQTLIYQVISGLHANSIILLVCICPSGTFTKSADFTERIVNSPGFFDELTKTEYETAVRRICNRLQLESLGGGVLKRKSSRILPNPDTWDVLLFPSLVRVTVEMPSKEARVLAFENPFTAQRVARVAIHWPERRIVQEFLVDLGVAKMDSVQLARQVPDYKRPLSALELQALDDFAANLCLVMEDLLKEYYEAGYHLAVPKRSGGSLRHSRENYCTARRRLFASEAESADQPFCLIAVPSKVLRTQKDQEMKSVMMRLERITSCHFQNPTDIRFRVDISKNDYKLWSITDIWLQNRHFRSLAQLKKAINAKKIALRPYRFSPLRSPHASANKHSASVAEHQAKYDQEENLFKENFDLTFPGTVKSKFVRYENWTFYVGVQRDTGVRFFDIRFNAHLMVAEAGLEEIVTIYHGDDPLGDRTVSLASVQGIGEMWSELSPGVDCPAGATYLSVPMVGDPASGPFTIKRGLCLFESDAATHGGANRRFFGLFNPEASEGPGGYAAGVHEPSMFVVGIATLFGNQYRFVTIFTPAGGVDMHVTPTTYVHLNFPLRDGYTPAFLQPAPQTTNFLFYLDLDVISRRNIVEEVGVGSTGDRLADVSMHRRVVRSEVEEPLTEEGQGTAVKHTLVCSDVGHKHRCMQVSFSTQTPVLFSKTNTEAFSWITKKLWVSRYHEDEMRGSSVYNGVDISEPVVNFSRFIEDNESVLNEAINDHLMSLRLPFRGDQFNTIISAYAPPMTSSNAAKEKFYEDLHALLVTVPKLDKLIVLGDFNARVGTDHASW</sequence>
<dbReference type="InterPro" id="IPR000269">
    <property type="entry name" value="Cu_amine_oxidase"/>
</dbReference>
<dbReference type="EMBL" id="UYSU01000410">
    <property type="protein sequence ID" value="VDL85755.1"/>
    <property type="molecule type" value="Genomic_DNA"/>
</dbReference>
<keyword evidence="1" id="KW-0186">Copper</keyword>
<keyword evidence="1" id="KW-0801">TPQ</keyword>
<comment type="similarity">
    <text evidence="1">Belongs to the copper/topaquinone oxidase family.</text>
</comment>
<evidence type="ECO:0000256" key="1">
    <source>
        <dbReference type="RuleBase" id="RU000672"/>
    </source>
</evidence>
<keyword evidence="4" id="KW-1185">Reference proteome</keyword>
<dbReference type="SUPFAM" id="SSF56219">
    <property type="entry name" value="DNase I-like"/>
    <property type="match status" value="1"/>
</dbReference>
<organism evidence="5">
    <name type="scientific">Schistocephalus solidus</name>
    <name type="common">Tapeworm</name>
    <dbReference type="NCBI Taxonomy" id="70667"/>
    <lineage>
        <taxon>Eukaryota</taxon>
        <taxon>Metazoa</taxon>
        <taxon>Spiralia</taxon>
        <taxon>Lophotrochozoa</taxon>
        <taxon>Platyhelminthes</taxon>
        <taxon>Cestoda</taxon>
        <taxon>Eucestoda</taxon>
        <taxon>Diphyllobothriidea</taxon>
        <taxon>Diphyllobothriidae</taxon>
        <taxon>Schistocephalus</taxon>
    </lineage>
</organism>